<organism evidence="1 2">
    <name type="scientific">Cotonvirus japonicus</name>
    <dbReference type="NCBI Taxonomy" id="2811091"/>
    <lineage>
        <taxon>Viruses</taxon>
        <taxon>Varidnaviria</taxon>
        <taxon>Bamfordvirae</taxon>
        <taxon>Nucleocytoviricota</taxon>
        <taxon>Megaviricetes</taxon>
        <taxon>Imitervirales</taxon>
        <taxon>Mimiviridae</taxon>
        <taxon>Megamimivirinae</taxon>
        <taxon>Cotonvirus</taxon>
        <taxon>Cotonvirus japonicum</taxon>
    </lineage>
</organism>
<evidence type="ECO:0000313" key="1">
    <source>
        <dbReference type="EMBL" id="BCS83264.1"/>
    </source>
</evidence>
<protein>
    <submittedName>
        <fullName evidence="1">Uncharacterized protein</fullName>
    </submittedName>
</protein>
<dbReference type="GeneID" id="80558469"/>
<dbReference type="EMBL" id="AP024483">
    <property type="protein sequence ID" value="BCS83264.1"/>
    <property type="molecule type" value="Genomic_DNA"/>
</dbReference>
<evidence type="ECO:0000313" key="2">
    <source>
        <dbReference type="Proteomes" id="UP001321479"/>
    </source>
</evidence>
<keyword evidence="2" id="KW-1185">Reference proteome</keyword>
<name>A0ABM7NSW5_9VIRU</name>
<accession>A0ABM7NSW5</accession>
<dbReference type="Proteomes" id="UP001321479">
    <property type="component" value="Segment"/>
</dbReference>
<sequence length="192" mass="22870">MDTNIIIENEVTNTTNLDINIDNTDNTDNTSSLLELANKKEISKHELTHLLNNLPEFVKEEQQMVIEKSQKHIITFMKWVKDKDSIYCDNFYRVFESTFNSEYRSELYNTIYNYFNDNEIVSDELLIFWKLLVIDLIRNNKKYNSNISTIYVDLKNQSTNFVLVKEKAVFRCYVDEEPLCFFKENGNNYYVS</sequence>
<reference evidence="1 2" key="1">
    <citation type="submission" date="2021-02" db="EMBL/GenBank/DDBJ databases">
        <title>Cotonvirus japonicus, which uses Golgi apparatus of host cells for its virion factory, phylogenetically links tailed tupanvirus and icosahedral mimivirus.</title>
        <authorList>
            <person name="Takahashi H."/>
            <person name="Fukaya S."/>
            <person name="Song C."/>
            <person name="Murata K."/>
            <person name="Takemura M."/>
        </authorList>
    </citation>
    <scope>NUCLEOTIDE SEQUENCE [LARGE SCALE GENOMIC DNA]</scope>
</reference>
<dbReference type="RefSeq" id="YP_010841872.1">
    <property type="nucleotide sequence ID" value="NC_079139.1"/>
</dbReference>
<proteinExistence type="predicted"/>